<gene>
    <name evidence="2" type="ORF">Arub01_02740</name>
</gene>
<accession>A0A9W6UUU4</accession>
<dbReference type="SUPFAM" id="SSF103473">
    <property type="entry name" value="MFS general substrate transporter"/>
    <property type="match status" value="1"/>
</dbReference>
<dbReference type="InterPro" id="IPR036259">
    <property type="entry name" value="MFS_trans_sf"/>
</dbReference>
<feature type="transmembrane region" description="Helical" evidence="1">
    <location>
        <begin position="242"/>
        <end position="264"/>
    </location>
</feature>
<dbReference type="Gene3D" id="1.20.1250.20">
    <property type="entry name" value="MFS general substrate transporter like domains"/>
    <property type="match status" value="1"/>
</dbReference>
<dbReference type="Pfam" id="PF07690">
    <property type="entry name" value="MFS_1"/>
    <property type="match status" value="1"/>
</dbReference>
<feature type="transmembrane region" description="Helical" evidence="1">
    <location>
        <begin position="213"/>
        <end position="236"/>
    </location>
</feature>
<dbReference type="PANTHER" id="PTHR23542">
    <property type="match status" value="1"/>
</dbReference>
<dbReference type="InterPro" id="IPR011701">
    <property type="entry name" value="MFS"/>
</dbReference>
<feature type="transmembrane region" description="Helical" evidence="1">
    <location>
        <begin position="169"/>
        <end position="186"/>
    </location>
</feature>
<dbReference type="EMBL" id="BSRZ01000001">
    <property type="protein sequence ID" value="GLW62030.1"/>
    <property type="molecule type" value="Genomic_DNA"/>
</dbReference>
<dbReference type="PANTHER" id="PTHR23542:SF1">
    <property type="entry name" value="MAJOR FACILITATOR SUPERFAMILY (MFS) PROFILE DOMAIN-CONTAINING PROTEIN"/>
    <property type="match status" value="1"/>
</dbReference>
<evidence type="ECO:0000256" key="1">
    <source>
        <dbReference type="SAM" id="Phobius"/>
    </source>
</evidence>
<feature type="transmembrane region" description="Helical" evidence="1">
    <location>
        <begin position="333"/>
        <end position="352"/>
    </location>
</feature>
<sequence>MRAYVGLLRTPYAARLLGGTLLGRLPNGMGMLAVVLHVRDEGGGYPLAGTLAAVYGLSTAAGQPVLGRAMDRYGQPRVLLPAALLAAAGYALLAAVGAAPLPAAVAAVVVAGFATPPLEAGLRALWPAVLPGPAQVEAAYALDAAAQEILFTVGPLLVVAAAAVSTETALLLTGALGIAGTLVVTLSRPSRRWRGEPRAADWAGPLRSTGLRVLLLALACAGTALGVYAVAVVAYAEREGDAAASGLLLAAMAAGALVGGLVYGARQWRGEQHRRLPWLMGALAAGYLPLMWAPALPLMTVLALLSGVFLAPMLACAFSVVDRLAPTGTVTEAFAWVVAAFGVGGSAGSAVAGVGQDLAGVAGAFAGAGVGGLLALTCCLLGRRTFVPRASGAARATTARV</sequence>
<name>A0A9W6UUU4_9ACTN</name>
<feature type="transmembrane region" description="Helical" evidence="1">
    <location>
        <begin position="44"/>
        <end position="66"/>
    </location>
</feature>
<dbReference type="Proteomes" id="UP001165124">
    <property type="component" value="Unassembled WGS sequence"/>
</dbReference>
<dbReference type="AlphaFoldDB" id="A0A9W6UUU4"/>
<comment type="caution">
    <text evidence="2">The sequence shown here is derived from an EMBL/GenBank/DDBJ whole genome shotgun (WGS) entry which is preliminary data.</text>
</comment>
<keyword evidence="1" id="KW-1133">Transmembrane helix</keyword>
<feature type="transmembrane region" description="Helical" evidence="1">
    <location>
        <begin position="358"/>
        <end position="381"/>
    </location>
</feature>
<keyword evidence="1" id="KW-0472">Membrane</keyword>
<proteinExistence type="predicted"/>
<dbReference type="GO" id="GO:0022857">
    <property type="term" value="F:transmembrane transporter activity"/>
    <property type="evidence" value="ECO:0007669"/>
    <property type="project" value="InterPro"/>
</dbReference>
<evidence type="ECO:0000313" key="3">
    <source>
        <dbReference type="Proteomes" id="UP001165124"/>
    </source>
</evidence>
<protein>
    <submittedName>
        <fullName evidence="2">MFS transporter</fullName>
    </submittedName>
</protein>
<feature type="transmembrane region" description="Helical" evidence="1">
    <location>
        <begin position="78"/>
        <end position="98"/>
    </location>
</feature>
<feature type="transmembrane region" description="Helical" evidence="1">
    <location>
        <begin position="12"/>
        <end position="38"/>
    </location>
</feature>
<keyword evidence="1" id="KW-0812">Transmembrane</keyword>
<feature type="transmembrane region" description="Helical" evidence="1">
    <location>
        <begin position="276"/>
        <end position="295"/>
    </location>
</feature>
<keyword evidence="3" id="KW-1185">Reference proteome</keyword>
<organism evidence="2 3">
    <name type="scientific">Actinomadura rubrobrunea</name>
    <dbReference type="NCBI Taxonomy" id="115335"/>
    <lineage>
        <taxon>Bacteria</taxon>
        <taxon>Bacillati</taxon>
        <taxon>Actinomycetota</taxon>
        <taxon>Actinomycetes</taxon>
        <taxon>Streptosporangiales</taxon>
        <taxon>Thermomonosporaceae</taxon>
        <taxon>Actinomadura</taxon>
    </lineage>
</organism>
<dbReference type="RefSeq" id="WP_067916172.1">
    <property type="nucleotide sequence ID" value="NZ_BSRZ01000001.1"/>
</dbReference>
<reference evidence="2" key="1">
    <citation type="submission" date="2023-02" db="EMBL/GenBank/DDBJ databases">
        <title>Actinomadura rubrobrunea NBRC 14622.</title>
        <authorList>
            <person name="Ichikawa N."/>
            <person name="Sato H."/>
            <person name="Tonouchi N."/>
        </authorList>
    </citation>
    <scope>NUCLEOTIDE SEQUENCE</scope>
    <source>
        <strain evidence="2">NBRC 14622</strain>
    </source>
</reference>
<evidence type="ECO:0000313" key="2">
    <source>
        <dbReference type="EMBL" id="GLW62030.1"/>
    </source>
</evidence>
<feature type="transmembrane region" description="Helical" evidence="1">
    <location>
        <begin position="301"/>
        <end position="321"/>
    </location>
</feature>